<dbReference type="Pfam" id="PF01170">
    <property type="entry name" value="UPF0020"/>
    <property type="match status" value="1"/>
</dbReference>
<dbReference type="HOGENOM" id="CLU_787158_0_0_11"/>
<sequence>MSPNRRSTVGAGAPESFCRLIASTTHGLEELAAEELTRRGHRVVSVRKRQILLASPWLLASDRPRLVDDLLIQVTETADPGPTKAELERLRSWLTTAELTPVDFGDGELVFSVSASMAGRRAYNRYDLEAVVGSVLAQRFDARFASRAGGVRPPADAVEWRAVLSAEGFLLGLRGRRAPLHRRVWKTASIPGTLHPPVAAAMAQLADLASRTDQLADTASGLTVLDPCCGAGTILVEARELAPRATLIGSDLDAAALAASASNTRHLPDITFDKADAAELPLPTGSVDRIVTNPAWGRQVTARHPFPVLLAEWRRVLAPDGRLVCLVPPELLRHFGNWDVRQTRQLSLSGRHPVIVVAAP</sequence>
<dbReference type="InterPro" id="IPR000241">
    <property type="entry name" value="RlmKL-like_Mtase"/>
</dbReference>
<proteinExistence type="predicted"/>
<dbReference type="GO" id="GO:0030488">
    <property type="term" value="P:tRNA methylation"/>
    <property type="evidence" value="ECO:0007669"/>
    <property type="project" value="TreeGrafter"/>
</dbReference>
<dbReference type="Proteomes" id="UP000000844">
    <property type="component" value="Chromosome"/>
</dbReference>
<feature type="domain" description="Ribosomal RNA large subunit methyltransferase K/L-like methyltransferase" evidence="1">
    <location>
        <begin position="184"/>
        <end position="327"/>
    </location>
</feature>
<dbReference type="OrthoDB" id="9795864at2"/>
<organism evidence="2 3">
    <name type="scientific">Stackebrandtia nassauensis (strain DSM 44728 / CIP 108903 / NRRL B-16338 / NBRC 102104 / LLR-40K-21)</name>
    <dbReference type="NCBI Taxonomy" id="446470"/>
    <lineage>
        <taxon>Bacteria</taxon>
        <taxon>Bacillati</taxon>
        <taxon>Actinomycetota</taxon>
        <taxon>Actinomycetes</taxon>
        <taxon>Glycomycetales</taxon>
        <taxon>Glycomycetaceae</taxon>
        <taxon>Stackebrandtia</taxon>
    </lineage>
</organism>
<dbReference type="STRING" id="446470.Snas_6055"/>
<keyword evidence="2" id="KW-0489">Methyltransferase</keyword>
<reference evidence="2 3" key="1">
    <citation type="journal article" date="2009" name="Stand. Genomic Sci.">
        <title>Complete genome sequence of Stackebrandtia nassauensis type strain (LLR-40K-21).</title>
        <authorList>
            <person name="Munk C."/>
            <person name="Lapidus A."/>
            <person name="Copeland A."/>
            <person name="Jando M."/>
            <person name="Mayilraj S."/>
            <person name="Glavina Del Rio T."/>
            <person name="Nolan M."/>
            <person name="Chen F."/>
            <person name="Lucas S."/>
            <person name="Tice H."/>
            <person name="Cheng J.F."/>
            <person name="Han C."/>
            <person name="Detter J.C."/>
            <person name="Bruce D."/>
            <person name="Goodwin L."/>
            <person name="Chain P."/>
            <person name="Pitluck S."/>
            <person name="Goker M."/>
            <person name="Ovchinikova G."/>
            <person name="Pati A."/>
            <person name="Ivanova N."/>
            <person name="Mavromatis K."/>
            <person name="Chen A."/>
            <person name="Palaniappan K."/>
            <person name="Land M."/>
            <person name="Hauser L."/>
            <person name="Chang Y.J."/>
            <person name="Jeffries C.D."/>
            <person name="Bristow J."/>
            <person name="Eisen J.A."/>
            <person name="Markowitz V."/>
            <person name="Hugenholtz P."/>
            <person name="Kyrpides N.C."/>
            <person name="Klenk H.P."/>
        </authorList>
    </citation>
    <scope>NUCLEOTIDE SEQUENCE [LARGE SCALE GENOMIC DNA]</scope>
    <source>
        <strain evidence="3">DSM 44728 / CIP 108903 / NRRL B-16338 / NBRC 102104 / LLR-40K-21</strain>
    </source>
</reference>
<name>D3Q199_STANL</name>
<dbReference type="GO" id="GO:0016423">
    <property type="term" value="F:tRNA (guanine) methyltransferase activity"/>
    <property type="evidence" value="ECO:0007669"/>
    <property type="project" value="TreeGrafter"/>
</dbReference>
<dbReference type="RefSeq" id="WP_013021250.1">
    <property type="nucleotide sequence ID" value="NC_013947.1"/>
</dbReference>
<dbReference type="InterPro" id="IPR029063">
    <property type="entry name" value="SAM-dependent_MTases_sf"/>
</dbReference>
<evidence type="ECO:0000313" key="2">
    <source>
        <dbReference type="EMBL" id="ADD45679.1"/>
    </source>
</evidence>
<keyword evidence="2" id="KW-0808">Transferase</keyword>
<dbReference type="EMBL" id="CP001778">
    <property type="protein sequence ID" value="ADD45679.1"/>
    <property type="molecule type" value="Genomic_DNA"/>
</dbReference>
<dbReference type="KEGG" id="sna:Snas_6055"/>
<gene>
    <name evidence="2" type="ordered locus">Snas_6055</name>
</gene>
<dbReference type="PANTHER" id="PTHR14911">
    <property type="entry name" value="THUMP DOMAIN-CONTAINING"/>
    <property type="match status" value="1"/>
</dbReference>
<protein>
    <submittedName>
        <fullName evidence="2">Methyltransferase type 11</fullName>
    </submittedName>
</protein>
<dbReference type="CDD" id="cd02440">
    <property type="entry name" value="AdoMet_MTases"/>
    <property type="match status" value="1"/>
</dbReference>
<keyword evidence="3" id="KW-1185">Reference proteome</keyword>
<dbReference type="eggNOG" id="COG0116">
    <property type="taxonomic scope" value="Bacteria"/>
</dbReference>
<dbReference type="PRINTS" id="PR00507">
    <property type="entry name" value="N12N6MTFRASE"/>
</dbReference>
<evidence type="ECO:0000259" key="1">
    <source>
        <dbReference type="Pfam" id="PF01170"/>
    </source>
</evidence>
<dbReference type="AlphaFoldDB" id="D3Q199"/>
<evidence type="ECO:0000313" key="3">
    <source>
        <dbReference type="Proteomes" id="UP000000844"/>
    </source>
</evidence>
<accession>D3Q199</accession>
<dbReference type="SUPFAM" id="SSF53335">
    <property type="entry name" value="S-adenosyl-L-methionine-dependent methyltransferases"/>
    <property type="match status" value="1"/>
</dbReference>
<dbReference type="PANTHER" id="PTHR14911:SF13">
    <property type="entry name" value="TRNA (GUANINE(6)-N2)-METHYLTRANSFERASE THUMP3"/>
    <property type="match status" value="1"/>
</dbReference>
<dbReference type="Gene3D" id="3.40.50.150">
    <property type="entry name" value="Vaccinia Virus protein VP39"/>
    <property type="match status" value="1"/>
</dbReference>